<dbReference type="HOGENOM" id="CLU_436700_0_0_6"/>
<organism evidence="4 5">
    <name type="scientific">Metapseudomonas resinovorans NBRC 106553</name>
    <dbReference type="NCBI Taxonomy" id="1245471"/>
    <lineage>
        <taxon>Bacteria</taxon>
        <taxon>Pseudomonadati</taxon>
        <taxon>Pseudomonadota</taxon>
        <taxon>Gammaproteobacteria</taxon>
        <taxon>Pseudomonadales</taxon>
        <taxon>Pseudomonadaceae</taxon>
        <taxon>Metapseudomonas</taxon>
    </lineage>
</organism>
<keyword evidence="5" id="KW-1185">Reference proteome</keyword>
<evidence type="ECO:0000256" key="1">
    <source>
        <dbReference type="ARBA" id="ARBA00022729"/>
    </source>
</evidence>
<protein>
    <recommendedName>
        <fullName evidence="3">DUF4347 domain-containing protein</fullName>
    </recommendedName>
</protein>
<evidence type="ECO:0000313" key="5">
    <source>
        <dbReference type="Proteomes" id="UP000015503"/>
    </source>
</evidence>
<dbReference type="Pfam" id="PF13517">
    <property type="entry name" value="FG-GAP_3"/>
    <property type="match status" value="3"/>
</dbReference>
<proteinExistence type="predicted"/>
<sequence length="626" mass="64082">MGWGKWKRALRGGKARALESAPEPRSQSLPLISVLEARMMFDGAVAATVAEAPAADAATPDAPSGAADQAGHDYAQAGPVAEATGNRKEVVFVDGAVDDYQSLVSGMDESVEVVVLDRARDGVEQMAKWAQGRSGYDAIHVISNGSEGRTKLGTAELDAKSVANYARALGQLGAALTADGDILLYGSEIGRDARGGELLAGIANATGADVAASNDATGAAAAGGNGALEIHFGNVTTPSAIRAEDWDAFGGLLTESVSPLVDSGTRNVEFQVGDFDGDGDVDILTQEGGPGAAVALWRNDGSGGFTYSQAIADGVSGLSLASGSARVTDLDNDGDLDYHQQNAFAGNDLYFANNGAGVFTAATLPFADSGTRNPAHTQVGDFDNQGGVDVLTQAGGQGAAVTLWTSNGSGGFSSSLAIPAGVSDLNLSLSSVRVADFDNDGDLDVYQPVAGDDNDLYFTNFGHGIFLAGTPPLEDSGTTNVGFIQVGDLDNDGDSDILTQEDGVDAAVTLWSNNGNGAFTPSQAFAAGVAGLNIASGSARIADYDGDGDLDYYQRNPGAGNDLYLRNDGQLDKELASAERGSAEQGPRGLQGAPTLGQQLQGMHEGEQRLVRDLAEAFGQIGVDLR</sequence>
<gene>
    <name evidence="4" type="ORF">PCA10_16730</name>
</gene>
<accession>S6AGV3</accession>
<dbReference type="InterPro" id="IPR025592">
    <property type="entry name" value="DUF4347"/>
</dbReference>
<dbReference type="PANTHER" id="PTHR45460:SF2">
    <property type="entry name" value="ALPHA 1,3 GLUCANASE, GH71 FAMILY (EUROFUNG)"/>
    <property type="match status" value="1"/>
</dbReference>
<feature type="region of interest" description="Disordered" evidence="2">
    <location>
        <begin position="578"/>
        <end position="605"/>
    </location>
</feature>
<dbReference type="InterPro" id="IPR028994">
    <property type="entry name" value="Integrin_alpha_N"/>
</dbReference>
<reference evidence="4 5" key="1">
    <citation type="journal article" date="2013" name="Genome Announc.">
        <title>Complete Genome Sequence of the Carbazole Degrader Pseudomonas resinovorans Strain CA10 (NBRC 106553).</title>
        <authorList>
            <person name="Shintani M."/>
            <person name="Hosoyama A."/>
            <person name="Ohji S."/>
            <person name="Tsuchikane K."/>
            <person name="Takarada H."/>
            <person name="Yamazoe A."/>
            <person name="Fujita N."/>
            <person name="Nojiri H."/>
        </authorList>
    </citation>
    <scope>NUCLEOTIDE SEQUENCE [LARGE SCALE GENOMIC DNA]</scope>
    <source>
        <strain evidence="4 5">NBRC 106553</strain>
    </source>
</reference>
<dbReference type="SUPFAM" id="SSF69318">
    <property type="entry name" value="Integrin alpha N-terminal domain"/>
    <property type="match status" value="1"/>
</dbReference>
<dbReference type="Pfam" id="PF14252">
    <property type="entry name" value="DUF4347"/>
    <property type="match status" value="1"/>
</dbReference>
<evidence type="ECO:0000256" key="2">
    <source>
        <dbReference type="SAM" id="MobiDB-lite"/>
    </source>
</evidence>
<evidence type="ECO:0000259" key="3">
    <source>
        <dbReference type="Pfam" id="PF14252"/>
    </source>
</evidence>
<keyword evidence="1" id="KW-0732">Signal</keyword>
<dbReference type="AlphaFoldDB" id="S6AGV3"/>
<dbReference type="PATRIC" id="fig|1245471.3.peg.1692"/>
<dbReference type="InterPro" id="IPR013517">
    <property type="entry name" value="FG-GAP"/>
</dbReference>
<dbReference type="KEGG" id="pre:PCA10_16730"/>
<dbReference type="STRING" id="1245471.PCA10_16730"/>
<name>S6AGV3_METRE</name>
<dbReference type="EMBL" id="AP013068">
    <property type="protein sequence ID" value="BAN47405.1"/>
    <property type="molecule type" value="Genomic_DNA"/>
</dbReference>
<dbReference type="Proteomes" id="UP000015503">
    <property type="component" value="Chromosome"/>
</dbReference>
<feature type="domain" description="DUF4347" evidence="3">
    <location>
        <begin position="90"/>
        <end position="253"/>
    </location>
</feature>
<dbReference type="eggNOG" id="COG2706">
    <property type="taxonomic scope" value="Bacteria"/>
</dbReference>
<dbReference type="PANTHER" id="PTHR45460">
    <property type="entry name" value="SIMILAR TO CYSTEINE PROTEINASE"/>
    <property type="match status" value="1"/>
</dbReference>
<evidence type="ECO:0000313" key="4">
    <source>
        <dbReference type="EMBL" id="BAN47405.1"/>
    </source>
</evidence>
<dbReference type="eggNOG" id="COG3210">
    <property type="taxonomic scope" value="Bacteria"/>
</dbReference>